<dbReference type="Proteomes" id="UP000325440">
    <property type="component" value="Unassembled WGS sequence"/>
</dbReference>
<dbReference type="PROSITE" id="PS00018">
    <property type="entry name" value="EF_HAND_1"/>
    <property type="match status" value="1"/>
</dbReference>
<evidence type="ECO:0000259" key="1">
    <source>
        <dbReference type="PROSITE" id="PS50802"/>
    </source>
</evidence>
<dbReference type="CDD" id="cd22757">
    <property type="entry name" value="OTU_P87_VP80-like"/>
    <property type="match status" value="1"/>
</dbReference>
<dbReference type="AlphaFoldDB" id="A0A5E4NTR3"/>
<evidence type="ECO:0000313" key="3">
    <source>
        <dbReference type="Proteomes" id="UP000325440"/>
    </source>
</evidence>
<keyword evidence="3" id="KW-1185">Reference proteome</keyword>
<accession>A0A5E4NTR3</accession>
<evidence type="ECO:0000313" key="2">
    <source>
        <dbReference type="EMBL" id="VVC46434.1"/>
    </source>
</evidence>
<dbReference type="InterPro" id="IPR038765">
    <property type="entry name" value="Papain-like_cys_pep_sf"/>
</dbReference>
<dbReference type="SUPFAM" id="SSF54001">
    <property type="entry name" value="Cysteine proteinases"/>
    <property type="match status" value="1"/>
</dbReference>
<protein>
    <submittedName>
        <fullName evidence="2">EF-Hand 1, calcium-binding site,OTU domain</fullName>
    </submittedName>
</protein>
<dbReference type="OrthoDB" id="6621070at2759"/>
<dbReference type="Gene3D" id="3.90.70.80">
    <property type="match status" value="1"/>
</dbReference>
<sequence>MVSHIVVPITGDSACLFNSLSYLMYGTEQMAREIRKLIVSHVTKNWTEFSIMSHDNNGDNYMSSAEYFADMSQLYTYVGLCELVAAGQLFHYVFEVYRNNQLYERFGIEGYPVLRMRFTQNLSRGHFDVYLPNESEILIPQRDSTLQQSPFSLSLKKDSTLQQSPLSLSLKKGGKRRARYTGNIRKKQLQNAAKTYAPRNPLVNRSAVARYQLDNPEVGRAARSRYEHTNPRRKVERLTLPWKIMVNSGMTYNHDLAYEAEKTIALGSMNHKCKYCNALKWKEETPGMCCKNGKMQLPSFEHLPEPLNSLLMDRHPHHNHFMDLIRKYNGCFLMTSFGTKKIVTEGFMPTFKVQGQDEREVRSRCANFPDVKPGLVKQLQSMLHEKNSYVKQFKTTINAVQKNCKEFKVVIRADRKPTNAHVGRFNAPTQNEIALIIGSQQFENRDIVL</sequence>
<feature type="domain" description="OTU" evidence="1">
    <location>
        <begin position="4"/>
        <end position="133"/>
    </location>
</feature>
<reference evidence="2 3" key="1">
    <citation type="submission" date="2019-08" db="EMBL/GenBank/DDBJ databases">
        <authorList>
            <person name="Alioto T."/>
            <person name="Alioto T."/>
            <person name="Gomez Garrido J."/>
        </authorList>
    </citation>
    <scope>NUCLEOTIDE SEQUENCE [LARGE SCALE GENOMIC DNA]</scope>
</reference>
<gene>
    <name evidence="2" type="ORF">CINCED_3A013157</name>
</gene>
<name>A0A5E4NTR3_9HEMI</name>
<proteinExistence type="predicted"/>
<dbReference type="InterPro" id="IPR018247">
    <property type="entry name" value="EF_Hand_1_Ca_BS"/>
</dbReference>
<dbReference type="PROSITE" id="PS50802">
    <property type="entry name" value="OTU"/>
    <property type="match status" value="1"/>
</dbReference>
<organism evidence="2 3">
    <name type="scientific">Cinara cedri</name>
    <dbReference type="NCBI Taxonomy" id="506608"/>
    <lineage>
        <taxon>Eukaryota</taxon>
        <taxon>Metazoa</taxon>
        <taxon>Ecdysozoa</taxon>
        <taxon>Arthropoda</taxon>
        <taxon>Hexapoda</taxon>
        <taxon>Insecta</taxon>
        <taxon>Pterygota</taxon>
        <taxon>Neoptera</taxon>
        <taxon>Paraneoptera</taxon>
        <taxon>Hemiptera</taxon>
        <taxon>Sternorrhyncha</taxon>
        <taxon>Aphidomorpha</taxon>
        <taxon>Aphidoidea</taxon>
        <taxon>Aphididae</taxon>
        <taxon>Lachninae</taxon>
        <taxon>Cinara</taxon>
    </lineage>
</organism>
<dbReference type="PANTHER" id="PTHR45786">
    <property type="entry name" value="DNA BINDING PROTEIN-LIKE"/>
    <property type="match status" value="1"/>
</dbReference>
<dbReference type="InterPro" id="IPR003323">
    <property type="entry name" value="OTU_dom"/>
</dbReference>
<dbReference type="PANTHER" id="PTHR45786:SF74">
    <property type="entry name" value="ATP-DEPENDENT DNA HELICASE"/>
    <property type="match status" value="1"/>
</dbReference>
<dbReference type="EMBL" id="CABPRJ010002509">
    <property type="protein sequence ID" value="VVC46434.1"/>
    <property type="molecule type" value="Genomic_DNA"/>
</dbReference>